<dbReference type="PROSITE" id="PS50042">
    <property type="entry name" value="CNMP_BINDING_3"/>
    <property type="match status" value="1"/>
</dbReference>
<feature type="region of interest" description="Disordered" evidence="13">
    <location>
        <begin position="1"/>
        <end position="26"/>
    </location>
</feature>
<dbReference type="GO" id="GO:0042391">
    <property type="term" value="P:regulation of membrane potential"/>
    <property type="evidence" value="ECO:0007669"/>
    <property type="project" value="TreeGrafter"/>
</dbReference>
<evidence type="ECO:0000256" key="3">
    <source>
        <dbReference type="ARBA" id="ARBA00022475"/>
    </source>
</evidence>
<dbReference type="PANTHER" id="PTHR10217">
    <property type="entry name" value="VOLTAGE AND LIGAND GATED POTASSIUM CHANNEL"/>
    <property type="match status" value="1"/>
</dbReference>
<dbReference type="GO" id="GO:0005886">
    <property type="term" value="C:plasma membrane"/>
    <property type="evidence" value="ECO:0007669"/>
    <property type="project" value="UniProtKB-SubCell"/>
</dbReference>
<feature type="transmembrane region" description="Helical" evidence="14">
    <location>
        <begin position="147"/>
        <end position="171"/>
    </location>
</feature>
<dbReference type="InterPro" id="IPR000595">
    <property type="entry name" value="cNMP-bd_dom"/>
</dbReference>
<feature type="transmembrane region" description="Helical" evidence="14">
    <location>
        <begin position="289"/>
        <end position="313"/>
    </location>
</feature>
<evidence type="ECO:0000256" key="9">
    <source>
        <dbReference type="ARBA" id="ARBA00022989"/>
    </source>
</evidence>
<dbReference type="Gene3D" id="1.10.287.70">
    <property type="match status" value="1"/>
</dbReference>
<dbReference type="InterPro" id="IPR003938">
    <property type="entry name" value="K_chnl_volt-dep_EAG/ELK/ERG"/>
</dbReference>
<sequence length="1095" mass="121709">MSGKGNKGRNGGQTVPKEDRTVGNSSGSAVLADLACEDSPSDENDIHACFHKDEGNAERSRANKPRDVKAIDLPLIHPRYRRHNKGLFPFKDRKIKEIAASTDRYNRRRSAVAEVLSLGAEVLPEYKLQSQRIHKCTLLHYSPFKAVWDWIILLLVIYTAVFTPYAAAFLLSEEKKKERQATIEERYSEPLTIIDLIVDIMFIIDIFINFRTTYVNKNDEVVSHPGKIAVHYFKGWFLIDVVAAIPFDLLLFGSETDETTTLIGLLKTARLLRLVRVARKLDRYSEYGAGVLLLLMATFALIAHWLACIWYAIGNMERKLDQQVRFGWLDELAKQTHQFYNESDENSGPTIKSKYVTALYFTFSSLTSVGFGNVSPNTNSEKIFSILIMLIGSLMYASIFGNVSAIIQRLYSGTSRYHTQMLRIKEFIRFHQIPNPLRQRLEEYFQHAWSYTNGIDMNMVLKSFPECIQADVCLHLNRNLLQNCPAFKSASPGCLRTLSMKFKTTHVPPGDTLVHRGDVLSALYFISRGSIEILKDDIVVAILGKEDVFGENICKHETVGKSSCNVRALTYCDLHKIHRNDLLEILEMYPEFAEEFRKNLEVTFDLRDEHCIVRAPVDGLSSRRSSRLRRSLKSTPCLTALRTESQESEADIPVIDTAVEDGPDLNLFRSSRLQGRPSREEATLDTVEYPSDEDVRESGAGILEFTPAKAGLDMTPANYDFETKDDKKRNATGLSNFAVGALSSVSNTLMHVVSKSYEGNKRSQETAPLLQDQNASPEAHAKTTPVSSVPKSTSSITLPVSSTSSYYSQFEDQHGGYGVGGHTNMVATVHPFSQTEAPQTIPSSPLQVERRLNELSKQLTRLEHKMSSDIALILHVLQAQGSSHVTSPSTPPPPPPRMVEGDTFPGSSGEYSNVYDYPPPPSHLPPPPSSEAMSTIDSDLTWLPHESSQDPNSPPPYPASSYHSASHTSPRAMSPVSPLRTPAVPPQPGQAPPISSCPPITSHQLPVDSQTHTISQSEGHPSNITPSVPLQDAVDMVGFAPSDEQLGLRDNQAVYRGEYEPMILGSGEEDSLLQAEQGTYRGHSGDPDEVSDTLV</sequence>
<proteinExistence type="predicted"/>
<feature type="region of interest" description="Disordered" evidence="13">
    <location>
        <begin position="1065"/>
        <end position="1095"/>
    </location>
</feature>
<keyword evidence="3" id="KW-1003">Cell membrane</keyword>
<evidence type="ECO:0000256" key="8">
    <source>
        <dbReference type="ARBA" id="ARBA00022958"/>
    </source>
</evidence>
<dbReference type="Gene3D" id="2.60.120.10">
    <property type="entry name" value="Jelly Rolls"/>
    <property type="match status" value="1"/>
</dbReference>
<evidence type="ECO:0000256" key="4">
    <source>
        <dbReference type="ARBA" id="ARBA00022538"/>
    </source>
</evidence>
<keyword evidence="8" id="KW-0630">Potassium</keyword>
<dbReference type="EMBL" id="JAWDGP010002751">
    <property type="protein sequence ID" value="KAK3780244.1"/>
    <property type="molecule type" value="Genomic_DNA"/>
</dbReference>
<accession>A0AAE1A2V8</accession>
<keyword evidence="4" id="KW-0633">Potassium transport</keyword>
<feature type="transmembrane region" description="Helical" evidence="14">
    <location>
        <begin position="191"/>
        <end position="210"/>
    </location>
</feature>
<feature type="region of interest" description="Disordered" evidence="13">
    <location>
        <begin position="882"/>
        <end position="1028"/>
    </location>
</feature>
<dbReference type="GO" id="GO:0005242">
    <property type="term" value="F:inward rectifier potassium channel activity"/>
    <property type="evidence" value="ECO:0007669"/>
    <property type="project" value="TreeGrafter"/>
</dbReference>
<dbReference type="InterPro" id="IPR005821">
    <property type="entry name" value="Ion_trans_dom"/>
</dbReference>
<keyword evidence="2" id="KW-0813">Transport</keyword>
<keyword evidence="11 14" id="KW-0472">Membrane</keyword>
<dbReference type="Gene3D" id="1.10.1200.260">
    <property type="match status" value="1"/>
</dbReference>
<evidence type="ECO:0000256" key="2">
    <source>
        <dbReference type="ARBA" id="ARBA00022448"/>
    </source>
</evidence>
<evidence type="ECO:0000313" key="16">
    <source>
        <dbReference type="EMBL" id="KAK3780244.1"/>
    </source>
</evidence>
<feature type="compositionally biased region" description="Low complexity" evidence="13">
    <location>
        <begin position="782"/>
        <end position="795"/>
    </location>
</feature>
<name>A0AAE1A2V8_9GAST</name>
<keyword evidence="6" id="KW-0631">Potassium channel</keyword>
<comment type="caution">
    <text evidence="16">The sequence shown here is derived from an EMBL/GenBank/DDBJ whole genome shotgun (WGS) entry which is preliminary data.</text>
</comment>
<keyword evidence="17" id="KW-1185">Reference proteome</keyword>
<feature type="compositionally biased region" description="Low complexity" evidence="13">
    <location>
        <begin position="959"/>
        <end position="970"/>
    </location>
</feature>
<reference evidence="16" key="1">
    <citation type="journal article" date="2023" name="G3 (Bethesda)">
        <title>A reference genome for the long-term kleptoplast-retaining sea slug Elysia crispata morphotype clarki.</title>
        <authorList>
            <person name="Eastman K.E."/>
            <person name="Pendleton A.L."/>
            <person name="Shaikh M.A."/>
            <person name="Suttiyut T."/>
            <person name="Ogas R."/>
            <person name="Tomko P."/>
            <person name="Gavelis G."/>
            <person name="Widhalm J.R."/>
            <person name="Wisecaver J.H."/>
        </authorList>
    </citation>
    <scope>NUCLEOTIDE SEQUENCE</scope>
    <source>
        <strain evidence="16">ECLA1</strain>
    </source>
</reference>
<evidence type="ECO:0000256" key="11">
    <source>
        <dbReference type="ARBA" id="ARBA00023136"/>
    </source>
</evidence>
<keyword evidence="9 14" id="KW-1133">Transmembrane helix</keyword>
<keyword evidence="5 14" id="KW-0812">Transmembrane</keyword>
<protein>
    <recommendedName>
        <fullName evidence="15">Cyclic nucleotide-binding domain-containing protein</fullName>
    </recommendedName>
</protein>
<dbReference type="InterPro" id="IPR050818">
    <property type="entry name" value="KCNH_animal-type"/>
</dbReference>
<dbReference type="FunFam" id="2.60.120.10:FF:000011">
    <property type="entry name" value="Potassium channel, voltage-gated eag-related subfamily H, member 7"/>
    <property type="match status" value="1"/>
</dbReference>
<dbReference type="FunFam" id="1.10.1200.260:FF:000001">
    <property type="entry name" value="Potassium voltage-gated channel subfamily H member 7"/>
    <property type="match status" value="1"/>
</dbReference>
<feature type="region of interest" description="Disordered" evidence="13">
    <location>
        <begin position="757"/>
        <end position="795"/>
    </location>
</feature>
<dbReference type="CDD" id="cd00038">
    <property type="entry name" value="CAP_ED"/>
    <property type="match status" value="1"/>
</dbReference>
<evidence type="ECO:0000256" key="14">
    <source>
        <dbReference type="SAM" id="Phobius"/>
    </source>
</evidence>
<evidence type="ECO:0000256" key="1">
    <source>
        <dbReference type="ARBA" id="ARBA00004651"/>
    </source>
</evidence>
<dbReference type="SUPFAM" id="SSF81324">
    <property type="entry name" value="Voltage-gated potassium channels"/>
    <property type="match status" value="1"/>
</dbReference>
<organism evidence="16 17">
    <name type="scientific">Elysia crispata</name>
    <name type="common">lettuce slug</name>
    <dbReference type="NCBI Taxonomy" id="231223"/>
    <lineage>
        <taxon>Eukaryota</taxon>
        <taxon>Metazoa</taxon>
        <taxon>Spiralia</taxon>
        <taxon>Lophotrochozoa</taxon>
        <taxon>Mollusca</taxon>
        <taxon>Gastropoda</taxon>
        <taxon>Heterobranchia</taxon>
        <taxon>Euthyneura</taxon>
        <taxon>Panpulmonata</taxon>
        <taxon>Sacoglossa</taxon>
        <taxon>Placobranchoidea</taxon>
        <taxon>Plakobranchidae</taxon>
        <taxon>Elysia</taxon>
    </lineage>
</organism>
<feature type="transmembrane region" description="Helical" evidence="14">
    <location>
        <begin position="355"/>
        <end position="374"/>
    </location>
</feature>
<dbReference type="SUPFAM" id="SSF51206">
    <property type="entry name" value="cAMP-binding domain-like"/>
    <property type="match status" value="1"/>
</dbReference>
<dbReference type="Proteomes" id="UP001283361">
    <property type="component" value="Unassembled WGS sequence"/>
</dbReference>
<dbReference type="Pfam" id="PF00520">
    <property type="entry name" value="Ion_trans"/>
    <property type="match status" value="1"/>
</dbReference>
<dbReference type="InterPro" id="IPR014710">
    <property type="entry name" value="RmlC-like_jellyroll"/>
</dbReference>
<evidence type="ECO:0000256" key="10">
    <source>
        <dbReference type="ARBA" id="ARBA00023065"/>
    </source>
</evidence>
<feature type="region of interest" description="Disordered" evidence="13">
    <location>
        <begin position="673"/>
        <end position="693"/>
    </location>
</feature>
<dbReference type="PRINTS" id="PR01463">
    <property type="entry name" value="EAGCHANLFMLY"/>
</dbReference>
<dbReference type="FunFam" id="1.10.287.70:FF:000020">
    <property type="entry name" value="Potassium channel, voltage-gated eag-related subfamily H, member 7"/>
    <property type="match status" value="1"/>
</dbReference>
<feature type="domain" description="Cyclic nucleotide-binding" evidence="15">
    <location>
        <begin position="486"/>
        <end position="586"/>
    </location>
</feature>
<keyword evidence="12" id="KW-0407">Ion channel</keyword>
<dbReference type="SMART" id="SM00100">
    <property type="entry name" value="cNMP"/>
    <property type="match status" value="1"/>
</dbReference>
<evidence type="ECO:0000256" key="5">
    <source>
        <dbReference type="ARBA" id="ARBA00022692"/>
    </source>
</evidence>
<dbReference type="InterPro" id="IPR003967">
    <property type="entry name" value="K_chnl_volt-dep_ERG"/>
</dbReference>
<evidence type="ECO:0000256" key="12">
    <source>
        <dbReference type="ARBA" id="ARBA00023303"/>
    </source>
</evidence>
<dbReference type="GO" id="GO:0034702">
    <property type="term" value="C:monoatomic ion channel complex"/>
    <property type="evidence" value="ECO:0007669"/>
    <property type="project" value="UniProtKB-KW"/>
</dbReference>
<evidence type="ECO:0000256" key="7">
    <source>
        <dbReference type="ARBA" id="ARBA00022882"/>
    </source>
</evidence>
<keyword evidence="10" id="KW-0406">Ion transport</keyword>
<dbReference type="Pfam" id="PF00027">
    <property type="entry name" value="cNMP_binding"/>
    <property type="match status" value="1"/>
</dbReference>
<dbReference type="PRINTS" id="PR01470">
    <property type="entry name" value="ERGCHANNEL"/>
</dbReference>
<evidence type="ECO:0000313" key="17">
    <source>
        <dbReference type="Proteomes" id="UP001283361"/>
    </source>
</evidence>
<feature type="compositionally biased region" description="Pro residues" evidence="13">
    <location>
        <begin position="917"/>
        <end position="929"/>
    </location>
</feature>
<dbReference type="InterPro" id="IPR018490">
    <property type="entry name" value="cNMP-bd_dom_sf"/>
</dbReference>
<evidence type="ECO:0000256" key="6">
    <source>
        <dbReference type="ARBA" id="ARBA00022826"/>
    </source>
</evidence>
<feature type="compositionally biased region" description="Polar residues" evidence="13">
    <location>
        <begin position="998"/>
        <end position="1028"/>
    </location>
</feature>
<keyword evidence="7" id="KW-0851">Voltage-gated channel</keyword>
<gene>
    <name evidence="16" type="ORF">RRG08_047234</name>
</gene>
<comment type="subcellular location">
    <subcellularLocation>
        <location evidence="1">Cell membrane</location>
        <topology evidence="1">Multi-pass membrane protein</topology>
    </subcellularLocation>
</comment>
<dbReference type="PANTHER" id="PTHR10217:SF548">
    <property type="entry name" value="GH12235P"/>
    <property type="match status" value="1"/>
</dbReference>
<feature type="transmembrane region" description="Helical" evidence="14">
    <location>
        <begin position="230"/>
        <end position="252"/>
    </location>
</feature>
<evidence type="ECO:0000256" key="13">
    <source>
        <dbReference type="SAM" id="MobiDB-lite"/>
    </source>
</evidence>
<dbReference type="AlphaFoldDB" id="A0AAE1A2V8"/>
<evidence type="ECO:0000259" key="15">
    <source>
        <dbReference type="PROSITE" id="PS50042"/>
    </source>
</evidence>
<feature type="transmembrane region" description="Helical" evidence="14">
    <location>
        <begin position="386"/>
        <end position="407"/>
    </location>
</feature>